<dbReference type="PANTHER" id="PTHR35580">
    <property type="entry name" value="CELL SURFACE GLYCOPROTEIN (S-LAYER PROTEIN)-LIKE PROTEIN"/>
    <property type="match status" value="1"/>
</dbReference>
<feature type="compositionally biased region" description="Low complexity" evidence="2">
    <location>
        <begin position="390"/>
        <end position="403"/>
    </location>
</feature>
<organism evidence="3">
    <name type="scientific">Borely moumouvirus</name>
    <dbReference type="NCBI Taxonomy" id="2712067"/>
    <lineage>
        <taxon>Viruses</taxon>
        <taxon>Varidnaviria</taxon>
        <taxon>Bamfordvirae</taxon>
        <taxon>Nucleocytoviricota</taxon>
        <taxon>Megaviricetes</taxon>
        <taxon>Imitervirales</taxon>
        <taxon>Mimiviridae</taxon>
        <taxon>Megamimivirinae</taxon>
        <taxon>Moumouvirus</taxon>
    </lineage>
</organism>
<dbReference type="InterPro" id="IPR052918">
    <property type="entry name" value="Motility_Chemotaxis_Reg"/>
</dbReference>
<dbReference type="PROSITE" id="PS51367">
    <property type="entry name" value="THAUMATIN_2"/>
    <property type="match status" value="1"/>
</dbReference>
<dbReference type="Pfam" id="PF06739">
    <property type="entry name" value="SBBP"/>
    <property type="match status" value="1"/>
</dbReference>
<evidence type="ECO:0000313" key="3">
    <source>
        <dbReference type="EMBL" id="QID06005.1"/>
    </source>
</evidence>
<dbReference type="InterPro" id="IPR010620">
    <property type="entry name" value="SBBP_repeat"/>
</dbReference>
<reference evidence="3" key="1">
    <citation type="submission" date="2019-07" db="EMBL/GenBank/DDBJ databases">
        <title>The discovery of a new lineage B mimivirus raises questions about particles surface fibrils.</title>
        <authorList>
            <person name="Silva L.K.S."/>
            <person name="Rodrigues R.A.L."/>
            <person name="Andrade A.C.S.P."/>
            <person name="Hikida H."/>
            <person name="Andreani J."/>
            <person name="Levasseur A."/>
            <person name="La Scola B."/>
            <person name="Abrahao J.S."/>
        </authorList>
    </citation>
    <scope>NUCLEOTIDE SEQUENCE</scope>
    <source>
        <strain evidence="3">B60</strain>
    </source>
</reference>
<evidence type="ECO:0000256" key="2">
    <source>
        <dbReference type="SAM" id="MobiDB-lite"/>
    </source>
</evidence>
<proteinExistence type="predicted"/>
<keyword evidence="1" id="KW-0175">Coiled coil</keyword>
<sequence length="1308" mass="142530">MRRCNDSYIPSNIKTDGNIETEGYLIRRIPKNLKNRKPTKNSTLAQRVSHLENEVADINVTLSEHVKELNTHEKRIDKLEKQVKKGQHLPVYPICQVDDCSDNCSDNSEQCSCDTNPCNCVNNFTVPCNNAGFGYGQFINAPACGIPFNTACGPNFNGPCAPAPCGPGINGPCPPAPCGPNFNGPCPTPCGPGINGPCATPACGPNFNGPCPPIPCGPGINGPCPPPVCGPGINGPCPPPVCGPGINGPCPPPVCGPGINGPCPPPACGPNFNGPYPSPACGPGFNNYFEGGCDGPYNIPPGNGPIPFAPGNGPVPYGPGFPGPISKSHKKKKNKKKHNKFGTEKCLENNYPYIENFNSDNNNYFNPQMGPQFVPQMGPQMYPPGVPNYSESSSSSSSSSDSSDSSEDSSSESESCVKTEINNYGHHDHHDYHDHHAHSEKCKKSKCGKKNHECVTEKMNSIEYSEQSTRVNINLCDLVKLLCDVKCQEKCQEKCEPENKLQCCENECDNKCDNICENICDNICETVCICEVDKCESKCCDENEWKYSTNCETCVEDYSVNLHYNPCDNNNIHLETNITGDYEYADGCSGNNNYIVQVNPNYGTEFDNHNCGSYGNNNSNCNDYRDYYDDGNQRFIVKQNCDEYVYDTHNTYDTCQNLEYGKNYHEQVEEQEICPNICSEPAVVPCPIVEPCVVPKEIPVEIINDVVAQINPLANVTVINQPLGAPNNNSAVLWASRIGNLNMNEGLKIVTDLENNVIIAGFYRADITSEMSTEESTTIIYNSDGSIARTISPSGIEEIFIAKYNTYGTLLWLSKIQGTFDVFTLGLDIDNENNIVLTGSYTGSPLNIYNANNQLARTLPAPILTESYIVKYNSLGELLWVNRFITSGNVISTSLVVDNGSNIYVTGYYDISNITFQNSDGTNGIVLEAGILENGFLVKYNSLGLVQWATRFGNITSASETGNTRPTDITWSIDQSIVIVGYYGNNTLMLYNSPNGIIYSGLSLTGQESLTTGFIIKYSSLGVATWATKITGLLSSKNLTVASDFESNIIITGSYNTNDIIFYNTPNGTIDSGQKISIIGGSDVFVSKYNPIGQIIWLTKIAGAGDDFSNDITVDNNNNILITGYSDSQNINVYNADTTTNVNINNYGLSSFLVKYCCLGNALWATKQENTLSTTGLAVTTDNNNNTLLIGVFSYLPLNIYNSNMMLGATLNNSNHEDAFIVKYSDFVQSLLLVNDCIIDPARIKNIKMGDFKNANTLITFPSGLLINLDSKVIRGFLLTNANSSVNLKPSPETWSIIDSNNILLIFP</sequence>
<evidence type="ECO:0000256" key="1">
    <source>
        <dbReference type="SAM" id="Coils"/>
    </source>
</evidence>
<dbReference type="InterPro" id="IPR001938">
    <property type="entry name" value="Thaumatin"/>
</dbReference>
<feature type="region of interest" description="Disordered" evidence="2">
    <location>
        <begin position="321"/>
        <end position="341"/>
    </location>
</feature>
<dbReference type="SUPFAM" id="SSF82171">
    <property type="entry name" value="DPP6 N-terminal domain-like"/>
    <property type="match status" value="1"/>
</dbReference>
<name>A0A6G6AAY5_9VIRU</name>
<accession>A0A6G6AAY5</accession>
<dbReference type="EMBL" id="MN175499">
    <property type="protein sequence ID" value="QID06005.1"/>
    <property type="molecule type" value="Genomic_DNA"/>
</dbReference>
<dbReference type="PANTHER" id="PTHR35580:SF1">
    <property type="entry name" value="PHYTASE-LIKE DOMAIN-CONTAINING PROTEIN"/>
    <property type="match status" value="1"/>
</dbReference>
<dbReference type="SUPFAM" id="SSF101898">
    <property type="entry name" value="NHL repeat"/>
    <property type="match status" value="1"/>
</dbReference>
<protein>
    <submittedName>
        <fullName evidence="3">Beta-propeller repeat-containing protein</fullName>
    </submittedName>
</protein>
<feature type="region of interest" description="Disordered" evidence="2">
    <location>
        <begin position="368"/>
        <end position="417"/>
    </location>
</feature>
<feature type="compositionally biased region" description="Basic residues" evidence="2">
    <location>
        <begin position="327"/>
        <end position="340"/>
    </location>
</feature>
<feature type="coiled-coil region" evidence="1">
    <location>
        <begin position="62"/>
        <end position="89"/>
    </location>
</feature>